<dbReference type="PANTHER" id="PTHR43420">
    <property type="entry name" value="ACETYLTRANSFERASE"/>
    <property type="match status" value="1"/>
</dbReference>
<dbReference type="SUPFAM" id="SSF55729">
    <property type="entry name" value="Acyl-CoA N-acyltransferases (Nat)"/>
    <property type="match status" value="1"/>
</dbReference>
<proteinExistence type="predicted"/>
<accession>A0A285CM44</accession>
<dbReference type="OrthoDB" id="273614at2"/>
<keyword evidence="5" id="KW-1185">Reference proteome</keyword>
<evidence type="ECO:0000256" key="2">
    <source>
        <dbReference type="ARBA" id="ARBA00023315"/>
    </source>
</evidence>
<evidence type="ECO:0000313" key="5">
    <source>
        <dbReference type="Proteomes" id="UP000219467"/>
    </source>
</evidence>
<keyword evidence="2" id="KW-0012">Acyltransferase</keyword>
<dbReference type="RefSeq" id="WP_097029240.1">
    <property type="nucleotide sequence ID" value="NZ_OAOQ01000002.1"/>
</dbReference>
<dbReference type="CDD" id="cd04301">
    <property type="entry name" value="NAT_SF"/>
    <property type="match status" value="1"/>
</dbReference>
<dbReference type="Gene3D" id="3.40.630.30">
    <property type="match status" value="1"/>
</dbReference>
<protein>
    <submittedName>
        <fullName evidence="4">Acetyltransferase (GNAT) family protein</fullName>
    </submittedName>
</protein>
<evidence type="ECO:0000313" key="4">
    <source>
        <dbReference type="EMBL" id="SNX68612.1"/>
    </source>
</evidence>
<evidence type="ECO:0000259" key="3">
    <source>
        <dbReference type="PROSITE" id="PS51186"/>
    </source>
</evidence>
<reference evidence="5" key="1">
    <citation type="submission" date="2017-08" db="EMBL/GenBank/DDBJ databases">
        <authorList>
            <person name="Varghese N."/>
            <person name="Submissions S."/>
        </authorList>
    </citation>
    <scope>NUCLEOTIDE SEQUENCE [LARGE SCALE GENOMIC DNA]</scope>
    <source>
        <strain evidence="5">JA234</strain>
    </source>
</reference>
<sequence length="195" mass="21261">MNVSLQYGLSAADRRRAAELYWQAFGGKLSRVMGPEPLALVFLERVMRADHAIAALDEHGRLVGLAGFKTPSGGFAGGTSADMRAVYGRWGGLWRAALLRLLQGDVDNERFLLDGICVAREVRSHGIGTALLAEICAEAIRRGYSAVRLDVVDSNWRARALYERLGFVATQSHAIGALSLIFGFKAAITMVRQVR</sequence>
<dbReference type="Pfam" id="PF00583">
    <property type="entry name" value="Acetyltransf_1"/>
    <property type="match status" value="1"/>
</dbReference>
<dbReference type="GO" id="GO:0016747">
    <property type="term" value="F:acyltransferase activity, transferring groups other than amino-acyl groups"/>
    <property type="evidence" value="ECO:0007669"/>
    <property type="project" value="InterPro"/>
</dbReference>
<dbReference type="InterPro" id="IPR016181">
    <property type="entry name" value="Acyl_CoA_acyltransferase"/>
</dbReference>
<feature type="domain" description="N-acetyltransferase" evidence="3">
    <location>
        <begin position="4"/>
        <end position="195"/>
    </location>
</feature>
<name>A0A285CM44_9RHOB</name>
<gene>
    <name evidence="4" type="ORF">SAMN05878503_102211</name>
</gene>
<dbReference type="Proteomes" id="UP000219467">
    <property type="component" value="Unassembled WGS sequence"/>
</dbReference>
<keyword evidence="1 4" id="KW-0808">Transferase</keyword>
<dbReference type="PROSITE" id="PS51186">
    <property type="entry name" value="GNAT"/>
    <property type="match status" value="1"/>
</dbReference>
<dbReference type="AlphaFoldDB" id="A0A285CM44"/>
<organism evidence="4 5">
    <name type="scientific">Cereibacter ovatus</name>
    <dbReference type="NCBI Taxonomy" id="439529"/>
    <lineage>
        <taxon>Bacteria</taxon>
        <taxon>Pseudomonadati</taxon>
        <taxon>Pseudomonadota</taxon>
        <taxon>Alphaproteobacteria</taxon>
        <taxon>Rhodobacterales</taxon>
        <taxon>Paracoccaceae</taxon>
        <taxon>Cereibacter</taxon>
    </lineage>
</organism>
<evidence type="ECO:0000256" key="1">
    <source>
        <dbReference type="ARBA" id="ARBA00022679"/>
    </source>
</evidence>
<dbReference type="EMBL" id="OAOQ01000002">
    <property type="protein sequence ID" value="SNX68612.1"/>
    <property type="molecule type" value="Genomic_DNA"/>
</dbReference>
<dbReference type="InterPro" id="IPR050680">
    <property type="entry name" value="YpeA/RimI_acetyltransf"/>
</dbReference>
<dbReference type="InterPro" id="IPR000182">
    <property type="entry name" value="GNAT_dom"/>
</dbReference>